<evidence type="ECO:0000313" key="2">
    <source>
        <dbReference type="EMBL" id="MCL6274574.1"/>
    </source>
</evidence>
<reference evidence="2 3" key="1">
    <citation type="submission" date="2022-05" db="EMBL/GenBank/DDBJ databases">
        <authorList>
            <person name="Park J.-S."/>
        </authorList>
    </citation>
    <scope>NUCLEOTIDE SEQUENCE [LARGE SCALE GENOMIC DNA]</scope>
    <source>
        <strain evidence="2 3">2012CJ35-5</strain>
    </source>
</reference>
<keyword evidence="3" id="KW-1185">Reference proteome</keyword>
<sequence>MKTAKLLTVFLICGLTYSVNAQVEERTQSLRFYEQLALRDATYEQELHKLEAQDELDYWVDQKNFERQLGKANFLAYLTYMKGKKEAYQSHLQTCNGSCAHSALYLERAQAYLSVTDSELLAWSESDNGTRKLSTKQD</sequence>
<gene>
    <name evidence="2" type="ORF">M3P19_11175</name>
</gene>
<evidence type="ECO:0000313" key="3">
    <source>
        <dbReference type="Proteomes" id="UP001203607"/>
    </source>
</evidence>
<organism evidence="2 3">
    <name type="scientific">Flagellimonas spongiicola</name>
    <dbReference type="NCBI Taxonomy" id="2942208"/>
    <lineage>
        <taxon>Bacteria</taxon>
        <taxon>Pseudomonadati</taxon>
        <taxon>Bacteroidota</taxon>
        <taxon>Flavobacteriia</taxon>
        <taxon>Flavobacteriales</taxon>
        <taxon>Flavobacteriaceae</taxon>
        <taxon>Flagellimonas</taxon>
    </lineage>
</organism>
<feature type="chain" id="PRO_5045956228" evidence="1">
    <location>
        <begin position="22"/>
        <end position="138"/>
    </location>
</feature>
<accession>A0ABT0PT54</accession>
<dbReference type="RefSeq" id="WP_249657751.1">
    <property type="nucleotide sequence ID" value="NZ_JAMFMA010000002.1"/>
</dbReference>
<comment type="caution">
    <text evidence="2">The sequence shown here is derived from an EMBL/GenBank/DDBJ whole genome shotgun (WGS) entry which is preliminary data.</text>
</comment>
<feature type="signal peptide" evidence="1">
    <location>
        <begin position="1"/>
        <end position="21"/>
    </location>
</feature>
<protein>
    <submittedName>
        <fullName evidence="2">Uncharacterized protein</fullName>
    </submittedName>
</protein>
<evidence type="ECO:0000256" key="1">
    <source>
        <dbReference type="SAM" id="SignalP"/>
    </source>
</evidence>
<dbReference type="EMBL" id="JAMFMA010000002">
    <property type="protein sequence ID" value="MCL6274574.1"/>
    <property type="molecule type" value="Genomic_DNA"/>
</dbReference>
<dbReference type="Proteomes" id="UP001203607">
    <property type="component" value="Unassembled WGS sequence"/>
</dbReference>
<proteinExistence type="predicted"/>
<keyword evidence="1" id="KW-0732">Signal</keyword>
<name>A0ABT0PT54_9FLAO</name>